<proteinExistence type="predicted"/>
<organism evidence="1 2">
    <name type="scientific">Halorarum salinum</name>
    <dbReference type="NCBI Taxonomy" id="2743089"/>
    <lineage>
        <taxon>Archaea</taxon>
        <taxon>Methanobacteriati</taxon>
        <taxon>Methanobacteriota</taxon>
        <taxon>Stenosarchaea group</taxon>
        <taxon>Halobacteria</taxon>
        <taxon>Halobacteriales</taxon>
        <taxon>Haloferacaceae</taxon>
        <taxon>Halorarum</taxon>
    </lineage>
</organism>
<accession>A0A7D5LAH8</accession>
<evidence type="ECO:0000313" key="2">
    <source>
        <dbReference type="Proteomes" id="UP000509626"/>
    </source>
</evidence>
<gene>
    <name evidence="1" type="ORF">HUG12_09425</name>
</gene>
<sequence>MVQPGASTDEIREEIFDTFRSKIEESSVDEDVAETILANALADDPPYEFSEQVIEDRS</sequence>
<dbReference type="AlphaFoldDB" id="A0A7D5LAH8"/>
<protein>
    <submittedName>
        <fullName evidence="1">Uncharacterized protein</fullName>
    </submittedName>
</protein>
<name>A0A7D5LAH8_9EURY</name>
<reference evidence="1 2" key="1">
    <citation type="submission" date="2020-06" db="EMBL/GenBank/DDBJ databases">
        <title>NJ-3-1, isolated from saline soil.</title>
        <authorList>
            <person name="Cui H.L."/>
            <person name="Shi X."/>
        </authorList>
    </citation>
    <scope>NUCLEOTIDE SEQUENCE [LARGE SCALE GENOMIC DNA]</scope>
    <source>
        <strain evidence="1 2">NJ-3-1</strain>
    </source>
</reference>
<dbReference type="RefSeq" id="WP_179268513.1">
    <property type="nucleotide sequence ID" value="NZ_CP058579.1"/>
</dbReference>
<dbReference type="KEGG" id="halu:HUG12_09425"/>
<dbReference type="Proteomes" id="UP000509626">
    <property type="component" value="Chromosome"/>
</dbReference>
<dbReference type="GeneID" id="56037678"/>
<keyword evidence="2" id="KW-1185">Reference proteome</keyword>
<dbReference type="OrthoDB" id="383147at2157"/>
<dbReference type="EMBL" id="CP058579">
    <property type="protein sequence ID" value="QLG61928.1"/>
    <property type="molecule type" value="Genomic_DNA"/>
</dbReference>
<evidence type="ECO:0000313" key="1">
    <source>
        <dbReference type="EMBL" id="QLG61928.1"/>
    </source>
</evidence>